<evidence type="ECO:0000313" key="1">
    <source>
        <dbReference type="EMBL" id="DAF65170.1"/>
    </source>
</evidence>
<dbReference type="EMBL" id="BK032875">
    <property type="protein sequence ID" value="DAF65170.1"/>
    <property type="molecule type" value="Genomic_DNA"/>
</dbReference>
<protein>
    <submittedName>
        <fullName evidence="1">Uncharacterized protein</fullName>
    </submittedName>
</protein>
<proteinExistence type="predicted"/>
<name>A0A8S5TPV0_9CAUD</name>
<reference evidence="1" key="1">
    <citation type="journal article" date="2021" name="Proc. Natl. Acad. Sci. U.S.A.">
        <title>A Catalog of Tens of Thousands of Viruses from Human Metagenomes Reveals Hidden Associations with Chronic Diseases.</title>
        <authorList>
            <person name="Tisza M.J."/>
            <person name="Buck C.B."/>
        </authorList>
    </citation>
    <scope>NUCLEOTIDE SEQUENCE</scope>
    <source>
        <strain evidence="1">Ct2AC8</strain>
    </source>
</reference>
<sequence>MTFFSQWGEDINQIFTRYRTIQYRFFKNRLENL</sequence>
<organism evidence="1">
    <name type="scientific">Myoviridae sp. ct2AC8</name>
    <dbReference type="NCBI Taxonomy" id="2827655"/>
    <lineage>
        <taxon>Viruses</taxon>
        <taxon>Duplodnaviria</taxon>
        <taxon>Heunggongvirae</taxon>
        <taxon>Uroviricota</taxon>
        <taxon>Caudoviricetes</taxon>
    </lineage>
</organism>
<accession>A0A8S5TPV0</accession>